<dbReference type="InterPro" id="IPR029060">
    <property type="entry name" value="PIN-like_dom_sf"/>
</dbReference>
<dbReference type="KEGG" id="bsol:FSW04_09895"/>
<name>A0A5B8U4H7_9ACTN</name>
<dbReference type="EMBL" id="CP042430">
    <property type="protein sequence ID" value="QEC47851.1"/>
    <property type="molecule type" value="Genomic_DNA"/>
</dbReference>
<proteinExistence type="predicted"/>
<dbReference type="SUPFAM" id="SSF88723">
    <property type="entry name" value="PIN domain-like"/>
    <property type="match status" value="1"/>
</dbReference>
<accession>A0A5B8U4H7</accession>
<evidence type="ECO:0000313" key="1">
    <source>
        <dbReference type="EMBL" id="QEC47851.1"/>
    </source>
</evidence>
<dbReference type="RefSeq" id="WP_146918773.1">
    <property type="nucleotide sequence ID" value="NZ_CP042430.1"/>
</dbReference>
<dbReference type="Proteomes" id="UP000321805">
    <property type="component" value="Chromosome"/>
</dbReference>
<evidence type="ECO:0000313" key="2">
    <source>
        <dbReference type="Proteomes" id="UP000321805"/>
    </source>
</evidence>
<organism evidence="1 2">
    <name type="scientific">Baekduia soli</name>
    <dbReference type="NCBI Taxonomy" id="496014"/>
    <lineage>
        <taxon>Bacteria</taxon>
        <taxon>Bacillati</taxon>
        <taxon>Actinomycetota</taxon>
        <taxon>Thermoleophilia</taxon>
        <taxon>Solirubrobacterales</taxon>
        <taxon>Baekduiaceae</taxon>
        <taxon>Baekduia</taxon>
    </lineage>
</organism>
<keyword evidence="2" id="KW-1185">Reference proteome</keyword>
<dbReference type="InterPro" id="IPR016541">
    <property type="entry name" value="UCP008505"/>
</dbReference>
<dbReference type="PIRSF" id="PIRSF008505">
    <property type="entry name" value="UCP008505"/>
    <property type="match status" value="1"/>
</dbReference>
<protein>
    <submittedName>
        <fullName evidence="1">DUF4411 family protein</fullName>
    </submittedName>
</protein>
<sequence length="153" mass="16557">MASFCLDTSFLVGAWVRSYPPDVFPGLWTALDALIEAGEVVSPEEVLNELSAKEDDLHEWAQGRPALFAQLDHAQMEATTAILGDYPRLVGELADRNRADPFVIALAVVRGLTVVTEERGGSDKRPKIPFVCGGVAIPCIDTLGFIRAQGLSF</sequence>
<dbReference type="AlphaFoldDB" id="A0A5B8U4H7"/>
<dbReference type="Pfam" id="PF14367">
    <property type="entry name" value="DUF4411"/>
    <property type="match status" value="1"/>
</dbReference>
<gene>
    <name evidence="1" type="ORF">FSW04_09895</name>
</gene>
<reference evidence="1 2" key="1">
    <citation type="journal article" date="2018" name="J. Microbiol.">
        <title>Baekduia soli gen. nov., sp. nov., a novel bacterium isolated from the soil of Baekdu Mountain and proposal of a novel family name, Baekduiaceae fam. nov.</title>
        <authorList>
            <person name="An D.S."/>
            <person name="Siddiqi M.Z."/>
            <person name="Kim K.H."/>
            <person name="Yu H.S."/>
            <person name="Im W.T."/>
        </authorList>
    </citation>
    <scope>NUCLEOTIDE SEQUENCE [LARGE SCALE GENOMIC DNA]</scope>
    <source>
        <strain evidence="1 2">BR7-21</strain>
    </source>
</reference>
<dbReference type="OrthoDB" id="338425at2"/>